<reference evidence="3" key="1">
    <citation type="journal article" date="2023" name="bioRxiv">
        <title>Improved chromosome-level genome assembly for marigold (Tagetes erecta).</title>
        <authorList>
            <person name="Jiang F."/>
            <person name="Yuan L."/>
            <person name="Wang S."/>
            <person name="Wang H."/>
            <person name="Xu D."/>
            <person name="Wang A."/>
            <person name="Fan W."/>
        </authorList>
    </citation>
    <scope>NUCLEOTIDE SEQUENCE</scope>
    <source>
        <strain evidence="3">WSJ</strain>
        <tissue evidence="3">Leaf</tissue>
    </source>
</reference>
<proteinExistence type="inferred from homology"/>
<organism evidence="3 4">
    <name type="scientific">Tagetes erecta</name>
    <name type="common">African marigold</name>
    <dbReference type="NCBI Taxonomy" id="13708"/>
    <lineage>
        <taxon>Eukaryota</taxon>
        <taxon>Viridiplantae</taxon>
        <taxon>Streptophyta</taxon>
        <taxon>Embryophyta</taxon>
        <taxon>Tracheophyta</taxon>
        <taxon>Spermatophyta</taxon>
        <taxon>Magnoliopsida</taxon>
        <taxon>eudicotyledons</taxon>
        <taxon>Gunneridae</taxon>
        <taxon>Pentapetalae</taxon>
        <taxon>asterids</taxon>
        <taxon>campanulids</taxon>
        <taxon>Asterales</taxon>
        <taxon>Asteraceae</taxon>
        <taxon>Asteroideae</taxon>
        <taxon>Heliantheae alliance</taxon>
        <taxon>Tageteae</taxon>
        <taxon>Tagetes</taxon>
    </lineage>
</organism>
<sequence length="377" mass="42714">MLQFKDPSKLRTKKIVFEDVYCAQDSGTLEQLKELSSKRVGVELINENNFITDAIAREMSGGLTSQCEQDIQKLELYLPLLENLVQHVDLVGDDPRVTGWTSKLKIRWTSPLSQSSFFNLLGPRFFQIDKLQFELGIVLFFYGAQLREWASQVLVTDLVRSATLFRRAAGVYHYLAHEVLPSLQVVLTPEGPPEAASSVSSVMTLICLAEAQIVTIMKAEEKGTAVGLLAKLHCGVVQLFDEAMDFFSTAAKECKDISPVLMDYISCSKVVHELRSYQYMVQAVKAEGQIGTAIGLLKLALNRVQRNLGGMESWRTIIKQDMDTMTDLLRKYEHENEFVWHEKVPYDHNLPLLQGKKIATCIPYHPERWERTLALKI</sequence>
<comment type="similarity">
    <text evidence="1">Belongs to the BROX family.</text>
</comment>
<dbReference type="InterPro" id="IPR004328">
    <property type="entry name" value="BRO1_dom"/>
</dbReference>
<dbReference type="SMART" id="SM01041">
    <property type="entry name" value="BRO1"/>
    <property type="match status" value="1"/>
</dbReference>
<dbReference type="PANTHER" id="PTHR23032:SF20">
    <property type="entry name" value="ENDOSOMAL TARGETING BRO1-LIKE DOMAIN-CONTAINING PROTEIN"/>
    <property type="match status" value="1"/>
</dbReference>
<dbReference type="CDD" id="cd09247">
    <property type="entry name" value="BRO1_Alix_like_2"/>
    <property type="match status" value="1"/>
</dbReference>
<dbReference type="Pfam" id="PF03097">
    <property type="entry name" value="BRO1"/>
    <property type="match status" value="1"/>
</dbReference>
<evidence type="ECO:0000256" key="1">
    <source>
        <dbReference type="ARBA" id="ARBA00008901"/>
    </source>
</evidence>
<name>A0AAD8KMQ4_TARER</name>
<dbReference type="Proteomes" id="UP001229421">
    <property type="component" value="Unassembled WGS sequence"/>
</dbReference>
<evidence type="ECO:0000313" key="4">
    <source>
        <dbReference type="Proteomes" id="UP001229421"/>
    </source>
</evidence>
<comment type="caution">
    <text evidence="3">The sequence shown here is derived from an EMBL/GenBank/DDBJ whole genome shotgun (WGS) entry which is preliminary data.</text>
</comment>
<dbReference type="AlphaFoldDB" id="A0AAD8KMQ4"/>
<accession>A0AAD8KMQ4</accession>
<dbReference type="InterPro" id="IPR038499">
    <property type="entry name" value="BRO1_sf"/>
</dbReference>
<dbReference type="InterPro" id="IPR038898">
    <property type="entry name" value="BROX"/>
</dbReference>
<dbReference type="PROSITE" id="PS51180">
    <property type="entry name" value="BRO1"/>
    <property type="match status" value="1"/>
</dbReference>
<dbReference type="PANTHER" id="PTHR23032">
    <property type="entry name" value="BRO1 DOMAIN-CONTAINING PROTEIN BROX"/>
    <property type="match status" value="1"/>
</dbReference>
<dbReference type="Gene3D" id="1.25.40.280">
    <property type="entry name" value="alix/aip1 like domains"/>
    <property type="match status" value="1"/>
</dbReference>
<keyword evidence="4" id="KW-1185">Reference proteome</keyword>
<protein>
    <recommendedName>
        <fullName evidence="2">BRO1 domain-containing protein</fullName>
    </recommendedName>
</protein>
<evidence type="ECO:0000313" key="3">
    <source>
        <dbReference type="EMBL" id="KAK1425634.1"/>
    </source>
</evidence>
<gene>
    <name evidence="3" type="ORF">QVD17_20989</name>
</gene>
<feature type="domain" description="BRO1" evidence="2">
    <location>
        <begin position="1"/>
        <end position="377"/>
    </location>
</feature>
<evidence type="ECO:0000259" key="2">
    <source>
        <dbReference type="PROSITE" id="PS51180"/>
    </source>
</evidence>
<dbReference type="EMBL" id="JAUHHV010000005">
    <property type="protein sequence ID" value="KAK1425634.1"/>
    <property type="molecule type" value="Genomic_DNA"/>
</dbReference>